<proteinExistence type="predicted"/>
<dbReference type="AlphaFoldDB" id="A0AA38NW36"/>
<accession>A0AA38NW36</accession>
<organism evidence="1 2">
    <name type="scientific">Lentinula raphanica</name>
    <dbReference type="NCBI Taxonomy" id="153919"/>
    <lineage>
        <taxon>Eukaryota</taxon>
        <taxon>Fungi</taxon>
        <taxon>Dikarya</taxon>
        <taxon>Basidiomycota</taxon>
        <taxon>Agaricomycotina</taxon>
        <taxon>Agaricomycetes</taxon>
        <taxon>Agaricomycetidae</taxon>
        <taxon>Agaricales</taxon>
        <taxon>Marasmiineae</taxon>
        <taxon>Omphalotaceae</taxon>
        <taxon>Lentinula</taxon>
    </lineage>
</organism>
<reference evidence="1" key="1">
    <citation type="submission" date="2022-08" db="EMBL/GenBank/DDBJ databases">
        <authorList>
            <consortium name="DOE Joint Genome Institute"/>
            <person name="Min B."/>
            <person name="Riley R."/>
            <person name="Sierra-Patev S."/>
            <person name="Naranjo-Ortiz M."/>
            <person name="Looney B."/>
            <person name="Konkel Z."/>
            <person name="Slot J.C."/>
            <person name="Sakamoto Y."/>
            <person name="Steenwyk J.L."/>
            <person name="Rokas A."/>
            <person name="Carro J."/>
            <person name="Camarero S."/>
            <person name="Ferreira P."/>
            <person name="Molpeceres G."/>
            <person name="Ruiz-Duenas F.J."/>
            <person name="Serrano A."/>
            <person name="Henrissat B."/>
            <person name="Drula E."/>
            <person name="Hughes K.W."/>
            <person name="Mata J.L."/>
            <person name="Ishikawa N.K."/>
            <person name="Vargas-Isla R."/>
            <person name="Ushijima S."/>
            <person name="Smith C.A."/>
            <person name="Ahrendt S."/>
            <person name="Andreopoulos W."/>
            <person name="He G."/>
            <person name="Labutti K."/>
            <person name="Lipzen A."/>
            <person name="Ng V."/>
            <person name="Sandor L."/>
            <person name="Barry K."/>
            <person name="Martinez A.T."/>
            <person name="Xiao Y."/>
            <person name="Gibbons J.G."/>
            <person name="Terashima K."/>
            <person name="Hibbett D.S."/>
            <person name="Grigoriev I.V."/>
        </authorList>
    </citation>
    <scope>NUCLEOTIDE SEQUENCE</scope>
    <source>
        <strain evidence="1">TFB9207</strain>
    </source>
</reference>
<comment type="caution">
    <text evidence="1">The sequence shown here is derived from an EMBL/GenBank/DDBJ whole genome shotgun (WGS) entry which is preliminary data.</text>
</comment>
<dbReference type="Proteomes" id="UP001163846">
    <property type="component" value="Unassembled WGS sequence"/>
</dbReference>
<protein>
    <submittedName>
        <fullName evidence="1">Uncharacterized protein</fullName>
    </submittedName>
</protein>
<evidence type="ECO:0000313" key="1">
    <source>
        <dbReference type="EMBL" id="KAJ3831667.1"/>
    </source>
</evidence>
<dbReference type="EMBL" id="MU807310">
    <property type="protein sequence ID" value="KAJ3831667.1"/>
    <property type="molecule type" value="Genomic_DNA"/>
</dbReference>
<name>A0AA38NW36_9AGAR</name>
<sequence>MELLTTSRDVRKIMKCINRMLEDGRYSSSLLGMFMGTGCDAVALVPVPVEPRLRSWESIDQLDIRMYLWTSNEPAVKTCSRNRYHIDRFPPDATTALTNPFTFYFEDIHTPTPTNQLMRRKSRSYDNNIIPAFHGNLLVIKHDRKGVVDMETSDWPLVKVILDWLVINRGEYDDVIPPMFFPPKLLEPPLTGERSQSQSNRPAPPSPHDIAHIVWQHFDLRWNLFEHTGVLSLFALSCTCTTMRLWVQAFYRSRIKGMLSKAFPKKQHANFLDLLEEFDGRIGGSAAYCVVDPCAPLVFNNIDILVPFGSGANMCRSLVGHYGLTDVSEEREPIVRDRFESWVHDVYEMQNKSGFTVKVTESQTASLVPLMVAGYTTAECVLIGRSNFTLLYPSLVENGDVLYLHSMVNTVPPDQVAKLQRRWHLLDSTQHLGLPCQESCPRLWRRSVGYRNCALLDWGGYRSGGETDINWGSFEWKVGFDCHNPLCNNPRPFEMCRWLCWDEQE</sequence>
<keyword evidence="2" id="KW-1185">Reference proteome</keyword>
<gene>
    <name evidence="1" type="ORF">F5878DRAFT_667319</name>
</gene>
<evidence type="ECO:0000313" key="2">
    <source>
        <dbReference type="Proteomes" id="UP001163846"/>
    </source>
</evidence>